<dbReference type="RefSeq" id="WP_055083721.1">
    <property type="nucleotide sequence ID" value="NZ_CXSU01000011.1"/>
</dbReference>
<protein>
    <submittedName>
        <fullName evidence="2">CDP-alcohol phosphatidyltransferase</fullName>
    </submittedName>
</protein>
<dbReference type="InterPro" id="IPR043130">
    <property type="entry name" value="CDP-OH_PTrfase_TM_dom"/>
</dbReference>
<name>A0A0M6YFX6_9RHOB</name>
<keyword evidence="1" id="KW-0472">Membrane</keyword>
<feature type="transmembrane region" description="Helical" evidence="1">
    <location>
        <begin position="35"/>
        <end position="55"/>
    </location>
</feature>
<proteinExistence type="predicted"/>
<feature type="transmembrane region" description="Helical" evidence="1">
    <location>
        <begin position="186"/>
        <end position="204"/>
    </location>
</feature>
<dbReference type="AlphaFoldDB" id="A0A0M6YFX6"/>
<dbReference type="Proteomes" id="UP000049222">
    <property type="component" value="Unassembled WGS sequence"/>
</dbReference>
<dbReference type="GO" id="GO:0016740">
    <property type="term" value="F:transferase activity"/>
    <property type="evidence" value="ECO:0007669"/>
    <property type="project" value="UniProtKB-KW"/>
</dbReference>
<evidence type="ECO:0000313" key="2">
    <source>
        <dbReference type="EMBL" id="CTQ49258.1"/>
    </source>
</evidence>
<dbReference type="EMBL" id="CXSU01000011">
    <property type="protein sequence ID" value="CTQ49258.1"/>
    <property type="molecule type" value="Genomic_DNA"/>
</dbReference>
<dbReference type="Gene3D" id="1.20.120.1760">
    <property type="match status" value="1"/>
</dbReference>
<evidence type="ECO:0000313" key="3">
    <source>
        <dbReference type="Proteomes" id="UP000049222"/>
    </source>
</evidence>
<gene>
    <name evidence="2" type="ORF">JDO7802_01271</name>
</gene>
<dbReference type="STRING" id="420998.JDO7802_01271"/>
<reference evidence="2 3" key="1">
    <citation type="submission" date="2015-07" db="EMBL/GenBank/DDBJ databases">
        <authorList>
            <person name="Noorani M."/>
        </authorList>
    </citation>
    <scope>NUCLEOTIDE SEQUENCE [LARGE SCALE GENOMIC DNA]</scope>
    <source>
        <strain evidence="2 3">CECT 7802</strain>
    </source>
</reference>
<keyword evidence="2" id="KW-0808">Transferase</keyword>
<organism evidence="2 3">
    <name type="scientific">Jannaschia donghaensis</name>
    <dbReference type="NCBI Taxonomy" id="420998"/>
    <lineage>
        <taxon>Bacteria</taxon>
        <taxon>Pseudomonadati</taxon>
        <taxon>Pseudomonadota</taxon>
        <taxon>Alphaproteobacteria</taxon>
        <taxon>Rhodobacterales</taxon>
        <taxon>Roseobacteraceae</taxon>
        <taxon>Jannaschia</taxon>
    </lineage>
</organism>
<keyword evidence="1" id="KW-0812">Transmembrane</keyword>
<keyword evidence="1" id="KW-1133">Transmembrane helix</keyword>
<keyword evidence="3" id="KW-1185">Reference proteome</keyword>
<feature type="transmembrane region" description="Helical" evidence="1">
    <location>
        <begin position="107"/>
        <end position="140"/>
    </location>
</feature>
<accession>A0A0M6YFX6</accession>
<dbReference type="OrthoDB" id="1034332at2"/>
<feature type="transmembrane region" description="Helical" evidence="1">
    <location>
        <begin position="161"/>
        <end position="180"/>
    </location>
</feature>
<sequence>MPDTKNRRPLTSRDTGWARGITRWLAGTGITPNQISAASVGFAAFAGACFAGVALTEGLGRVALLIGGGLGVQLRLLCNLFDGMVAVEAGQGGPTGPFWNEVPDRPADILILVGVGIGAGVAWLGWAAAALAVLIAYLRAFGASLGQDADYTGPMAKQHRMAAVTAAAVAGAFLGVWIDAPLVLRIALWVIVAGEIATAARRALRIRTKLAQPD</sequence>
<evidence type="ECO:0000256" key="1">
    <source>
        <dbReference type="SAM" id="Phobius"/>
    </source>
</evidence>